<dbReference type="PANTHER" id="PTHR11999:SF70">
    <property type="entry name" value="MIP05841P"/>
    <property type="match status" value="1"/>
</dbReference>
<evidence type="ECO:0000256" key="3">
    <source>
        <dbReference type="ARBA" id="ARBA00022898"/>
    </source>
</evidence>
<evidence type="ECO:0008006" key="9">
    <source>
        <dbReference type="Google" id="ProtNLM"/>
    </source>
</evidence>
<dbReference type="InterPro" id="IPR015424">
    <property type="entry name" value="PyrdxlP-dep_Trfase"/>
</dbReference>
<comment type="similarity">
    <text evidence="6">Belongs to the group II decarboxylase family.</text>
</comment>
<dbReference type="Gene3D" id="3.40.640.10">
    <property type="entry name" value="Type I PLP-dependent aspartate aminotransferase-like (Major domain)"/>
    <property type="match status" value="1"/>
</dbReference>
<dbReference type="GO" id="GO:0030170">
    <property type="term" value="F:pyridoxal phosphate binding"/>
    <property type="evidence" value="ECO:0007669"/>
    <property type="project" value="InterPro"/>
</dbReference>
<accession>A0A367Q563</accession>
<dbReference type="Gene3D" id="3.90.1150.170">
    <property type="match status" value="2"/>
</dbReference>
<dbReference type="InterPro" id="IPR010977">
    <property type="entry name" value="Aromatic_deC"/>
</dbReference>
<reference evidence="7" key="1">
    <citation type="submission" date="2016-04" db="EMBL/GenBank/DDBJ databases">
        <authorList>
            <person name="Tabuchi Yagui T.R."/>
        </authorList>
    </citation>
    <scope>NUCLEOTIDE SEQUENCE [LARGE SCALE GENOMIC DNA]</scope>
    <source>
        <strain evidence="7">NIES-26</strain>
    </source>
</reference>
<comment type="cofactor">
    <cofactor evidence="1 5 6">
        <name>pyridoxal 5'-phosphate</name>
        <dbReference type="ChEBI" id="CHEBI:597326"/>
    </cofactor>
</comment>
<keyword evidence="2" id="KW-0210">Decarboxylase</keyword>
<sequence>MNKSEKFETNFLVDGQKVLEVLQQAYTNPEQYKVLTTNTQLNHRSLHPENLPQQGCEVSQVLEEAIQMIFSGYCNVSHPQYYGYISPKPLPVSIIGDLLASGLNQTPGAWRAGPAATAIEAETLSWLGQFIGYESNLEKVPNGIFTSGGAMANATALKLARDVVLGREWQAEGIFGIKHKPIVYLSVEGHFSIGKALDFLGFGRNCLRLIPVDETGRIALEALQVQIQKDIKHGYKPFCLIGTAGTSATGAVDSLDALARIATDYDMWFHVDAAAGGVFANLPETSKYFQGINLANSVTIDPCKWLFVPFGMGCLLTKQGSELVQSFQDGSHYWQELAELDLFQMGLPGTRQWRSLGLWMAFKHLGSDGYRQLLKNALQVALHLAESVLRFDCLELLQAPTLPVCCFRIKNYPGNLPLNEINKFIQKAITETGSHYPTLLDWRGKTYLRVSINNFSTNFDHVDSLIETVYSELFRLGKAA</sequence>
<dbReference type="GO" id="GO:0004058">
    <property type="term" value="F:aromatic-L-amino-acid decarboxylase activity"/>
    <property type="evidence" value="ECO:0007669"/>
    <property type="project" value="UniProtKB-ARBA"/>
</dbReference>
<name>A0A367Q563_9NOSO</name>
<dbReference type="InterPro" id="IPR002129">
    <property type="entry name" value="PyrdxlP-dep_de-COase"/>
</dbReference>
<evidence type="ECO:0000256" key="6">
    <source>
        <dbReference type="RuleBase" id="RU000382"/>
    </source>
</evidence>
<keyword evidence="8" id="KW-1185">Reference proteome</keyword>
<gene>
    <name evidence="7" type="ORF">A6770_32075</name>
</gene>
<evidence type="ECO:0000256" key="4">
    <source>
        <dbReference type="ARBA" id="ARBA00023239"/>
    </source>
</evidence>
<evidence type="ECO:0000256" key="5">
    <source>
        <dbReference type="PIRSR" id="PIRSR602129-50"/>
    </source>
</evidence>
<proteinExistence type="inferred from homology"/>
<keyword evidence="3 5" id="KW-0663">Pyridoxal phosphate</keyword>
<dbReference type="GO" id="GO:0006520">
    <property type="term" value="P:amino acid metabolic process"/>
    <property type="evidence" value="ECO:0007669"/>
    <property type="project" value="InterPro"/>
</dbReference>
<evidence type="ECO:0000313" key="8">
    <source>
        <dbReference type="Proteomes" id="UP000252107"/>
    </source>
</evidence>
<comment type="caution">
    <text evidence="7">The sequence shown here is derived from an EMBL/GenBank/DDBJ whole genome shotgun (WGS) entry which is preliminary data.</text>
</comment>
<dbReference type="InterPro" id="IPR015421">
    <property type="entry name" value="PyrdxlP-dep_Trfase_major"/>
</dbReference>
<keyword evidence="4 6" id="KW-0456">Lyase</keyword>
<dbReference type="SMR" id="A0A367Q563"/>
<dbReference type="AlphaFoldDB" id="A0A367Q563"/>
<dbReference type="EMBL" id="LXQD01000341">
    <property type="protein sequence ID" value="RCJ19297.1"/>
    <property type="molecule type" value="Genomic_DNA"/>
</dbReference>
<dbReference type="Proteomes" id="UP000252107">
    <property type="component" value="Unassembled WGS sequence"/>
</dbReference>
<organism evidence="7 8">
    <name type="scientific">Nostoc minutum NIES-26</name>
    <dbReference type="NCBI Taxonomy" id="1844469"/>
    <lineage>
        <taxon>Bacteria</taxon>
        <taxon>Bacillati</taxon>
        <taxon>Cyanobacteriota</taxon>
        <taxon>Cyanophyceae</taxon>
        <taxon>Nostocales</taxon>
        <taxon>Nostocaceae</taxon>
        <taxon>Nostoc</taxon>
    </lineage>
</organism>
<dbReference type="PRINTS" id="PR00800">
    <property type="entry name" value="YHDCRBOXLASE"/>
</dbReference>
<evidence type="ECO:0000256" key="2">
    <source>
        <dbReference type="ARBA" id="ARBA00022793"/>
    </source>
</evidence>
<protein>
    <recommendedName>
        <fullName evidence="9">Pyridoxal-dependent decarboxylase</fullName>
    </recommendedName>
</protein>
<dbReference type="Pfam" id="PF00282">
    <property type="entry name" value="Pyridoxal_deC"/>
    <property type="match status" value="1"/>
</dbReference>
<evidence type="ECO:0000256" key="1">
    <source>
        <dbReference type="ARBA" id="ARBA00001933"/>
    </source>
</evidence>
<dbReference type="SUPFAM" id="SSF53383">
    <property type="entry name" value="PLP-dependent transferases"/>
    <property type="match status" value="1"/>
</dbReference>
<evidence type="ECO:0000313" key="7">
    <source>
        <dbReference type="EMBL" id="RCJ19297.1"/>
    </source>
</evidence>
<dbReference type="PANTHER" id="PTHR11999">
    <property type="entry name" value="GROUP II PYRIDOXAL-5-PHOSPHATE DECARBOXYLASE"/>
    <property type="match status" value="1"/>
</dbReference>
<dbReference type="GO" id="GO:0019752">
    <property type="term" value="P:carboxylic acid metabolic process"/>
    <property type="evidence" value="ECO:0007669"/>
    <property type="project" value="InterPro"/>
</dbReference>
<feature type="modified residue" description="N6-(pyridoxal phosphate)lysine" evidence="5">
    <location>
        <position position="304"/>
    </location>
</feature>